<organism evidence="12 13">
    <name type="scientific">Actinocorallia libanotica</name>
    <dbReference type="NCBI Taxonomy" id="46162"/>
    <lineage>
        <taxon>Bacteria</taxon>
        <taxon>Bacillati</taxon>
        <taxon>Actinomycetota</taxon>
        <taxon>Actinomycetes</taxon>
        <taxon>Streptosporangiales</taxon>
        <taxon>Thermomonosporaceae</taxon>
        <taxon>Actinocorallia</taxon>
    </lineage>
</organism>
<evidence type="ECO:0000256" key="9">
    <source>
        <dbReference type="SAM" id="MobiDB-lite"/>
    </source>
</evidence>
<dbReference type="InterPro" id="IPR036890">
    <property type="entry name" value="HATPase_C_sf"/>
</dbReference>
<comment type="catalytic activity">
    <reaction evidence="1">
        <text>ATP + protein L-histidine = ADP + protein N-phospho-L-histidine.</text>
        <dbReference type="EC" id="2.7.13.3"/>
    </reaction>
</comment>
<dbReference type="Pfam" id="PF02518">
    <property type="entry name" value="HATPase_c"/>
    <property type="match status" value="1"/>
</dbReference>
<comment type="caution">
    <text evidence="12">The sequence shown here is derived from an EMBL/GenBank/DDBJ whole genome shotgun (WGS) entry which is preliminary data.</text>
</comment>
<dbReference type="EMBL" id="BAAAHH010000004">
    <property type="protein sequence ID" value="GAA0943798.1"/>
    <property type="molecule type" value="Genomic_DNA"/>
</dbReference>
<dbReference type="EC" id="2.7.13.3" evidence="2"/>
<accession>A0ABP4B3X4</accession>
<name>A0ABP4B3X4_9ACTN</name>
<dbReference type="InterPro" id="IPR003594">
    <property type="entry name" value="HATPase_dom"/>
</dbReference>
<evidence type="ECO:0000256" key="2">
    <source>
        <dbReference type="ARBA" id="ARBA00012438"/>
    </source>
</evidence>
<dbReference type="SMART" id="SM00387">
    <property type="entry name" value="HATPase_c"/>
    <property type="match status" value="1"/>
</dbReference>
<dbReference type="Proteomes" id="UP001500665">
    <property type="component" value="Unassembled WGS sequence"/>
</dbReference>
<dbReference type="SUPFAM" id="SSF55874">
    <property type="entry name" value="ATPase domain of HSP90 chaperone/DNA topoisomerase II/histidine kinase"/>
    <property type="match status" value="1"/>
</dbReference>
<feature type="region of interest" description="Disordered" evidence="9">
    <location>
        <begin position="550"/>
        <end position="574"/>
    </location>
</feature>
<evidence type="ECO:0000256" key="6">
    <source>
        <dbReference type="ARBA" id="ARBA00022777"/>
    </source>
</evidence>
<evidence type="ECO:0000256" key="8">
    <source>
        <dbReference type="ARBA" id="ARBA00023012"/>
    </source>
</evidence>
<evidence type="ECO:0000259" key="11">
    <source>
        <dbReference type="SMART" id="SM00387"/>
    </source>
</evidence>
<evidence type="ECO:0000256" key="7">
    <source>
        <dbReference type="ARBA" id="ARBA00022840"/>
    </source>
</evidence>
<evidence type="ECO:0000256" key="10">
    <source>
        <dbReference type="SAM" id="Phobius"/>
    </source>
</evidence>
<keyword evidence="13" id="KW-1185">Reference proteome</keyword>
<keyword evidence="10" id="KW-1133">Transmembrane helix</keyword>
<keyword evidence="10" id="KW-0812">Transmembrane</keyword>
<dbReference type="Pfam" id="PF07730">
    <property type="entry name" value="HisKA_3"/>
    <property type="match status" value="1"/>
</dbReference>
<keyword evidence="5" id="KW-0547">Nucleotide-binding</keyword>
<keyword evidence="4" id="KW-0808">Transferase</keyword>
<keyword evidence="7" id="KW-0067">ATP-binding</keyword>
<evidence type="ECO:0000313" key="12">
    <source>
        <dbReference type="EMBL" id="GAA0943798.1"/>
    </source>
</evidence>
<sequence length="574" mass="59205">MSASPPLPLLKRLPPGLWTALVWVTMAVWPIVEFVIMPRRPGYSLSYPRDGLDSPTAWVPLLLSFVLVLAGCALLHRRTAVAYGLVVVGTIVSTAAWRQDEIPPLQFLGVDVALCYVATVLPRRSSLTAAAGTLGMLGGYLVLRSVTGDDSGTAAEPFLALTVVIAWLIGNSMAQSRAHTEELHARAAAQAVVAERLRIAREMHDTVAHSIGVIALQAGAAARVVETQPVRAREAMIEVEKAGRETLAGLRRMLGTLRQADRQHTAPAEGSTPVPLNPAGLADVERLAATTTAAGVRVDVCWLGSPRSLSCDVDLAAFRIIQESVTNTVRHSGADSCRVSVDYREDELAIEVRDRGRGGDTGTDTGYGLAGMRERVALLHGDFTAGPCPDGGFAVMARLPAPEAASTARETTPTKAAGASPARTGAEMAPARTEARAPEGTRAARVGAGTVPEGTKEALAGTGAALKGAGTAPEGSRAARLGTGTAPEGPREALAGTGTTPEEAREALVGTGTASEGASAVLAGTGEVPEGARAVRVGTGTVPERVEAARVEAEASERGTGVAGAAVDEEVGPR</sequence>
<keyword evidence="3" id="KW-0597">Phosphoprotein</keyword>
<dbReference type="CDD" id="cd16917">
    <property type="entry name" value="HATPase_UhpB-NarQ-NarX-like"/>
    <property type="match status" value="1"/>
</dbReference>
<feature type="region of interest" description="Disordered" evidence="9">
    <location>
        <begin position="404"/>
        <end position="447"/>
    </location>
</feature>
<evidence type="ECO:0000256" key="5">
    <source>
        <dbReference type="ARBA" id="ARBA00022741"/>
    </source>
</evidence>
<dbReference type="RefSeq" id="WP_344238361.1">
    <property type="nucleotide sequence ID" value="NZ_BAAAHH010000004.1"/>
</dbReference>
<dbReference type="InterPro" id="IPR050482">
    <property type="entry name" value="Sensor_HK_TwoCompSys"/>
</dbReference>
<protein>
    <recommendedName>
        <fullName evidence="2">histidine kinase</fullName>
        <ecNumber evidence="2">2.7.13.3</ecNumber>
    </recommendedName>
</protein>
<dbReference type="Gene3D" id="3.30.565.10">
    <property type="entry name" value="Histidine kinase-like ATPase, C-terminal domain"/>
    <property type="match status" value="1"/>
</dbReference>
<proteinExistence type="predicted"/>
<evidence type="ECO:0000256" key="3">
    <source>
        <dbReference type="ARBA" id="ARBA00022553"/>
    </source>
</evidence>
<evidence type="ECO:0000256" key="1">
    <source>
        <dbReference type="ARBA" id="ARBA00000085"/>
    </source>
</evidence>
<reference evidence="13" key="1">
    <citation type="journal article" date="2019" name="Int. J. Syst. Evol. Microbiol.">
        <title>The Global Catalogue of Microorganisms (GCM) 10K type strain sequencing project: providing services to taxonomists for standard genome sequencing and annotation.</title>
        <authorList>
            <consortium name="The Broad Institute Genomics Platform"/>
            <consortium name="The Broad Institute Genome Sequencing Center for Infectious Disease"/>
            <person name="Wu L."/>
            <person name="Ma J."/>
        </authorList>
    </citation>
    <scope>NUCLEOTIDE SEQUENCE [LARGE SCALE GENOMIC DNA]</scope>
    <source>
        <strain evidence="13">JCM 10696</strain>
    </source>
</reference>
<keyword evidence="6" id="KW-0418">Kinase</keyword>
<gene>
    <name evidence="12" type="ORF">GCM10009550_16080</name>
</gene>
<evidence type="ECO:0000313" key="13">
    <source>
        <dbReference type="Proteomes" id="UP001500665"/>
    </source>
</evidence>
<keyword evidence="8" id="KW-0902">Two-component regulatory system</keyword>
<feature type="transmembrane region" description="Helical" evidence="10">
    <location>
        <begin position="57"/>
        <end position="75"/>
    </location>
</feature>
<dbReference type="PANTHER" id="PTHR24421:SF10">
    <property type="entry name" value="NITRATE_NITRITE SENSOR PROTEIN NARQ"/>
    <property type="match status" value="1"/>
</dbReference>
<dbReference type="PANTHER" id="PTHR24421">
    <property type="entry name" value="NITRATE/NITRITE SENSOR PROTEIN NARX-RELATED"/>
    <property type="match status" value="1"/>
</dbReference>
<feature type="domain" description="Histidine kinase/HSP90-like ATPase" evidence="11">
    <location>
        <begin position="312"/>
        <end position="403"/>
    </location>
</feature>
<dbReference type="Gene3D" id="1.20.5.1930">
    <property type="match status" value="1"/>
</dbReference>
<keyword evidence="10" id="KW-0472">Membrane</keyword>
<feature type="transmembrane region" description="Helical" evidence="10">
    <location>
        <begin position="80"/>
        <end position="97"/>
    </location>
</feature>
<evidence type="ECO:0000256" key="4">
    <source>
        <dbReference type="ARBA" id="ARBA00022679"/>
    </source>
</evidence>
<dbReference type="InterPro" id="IPR011712">
    <property type="entry name" value="Sig_transdc_His_kin_sub3_dim/P"/>
</dbReference>
<feature type="transmembrane region" description="Helical" evidence="10">
    <location>
        <begin position="16"/>
        <end position="37"/>
    </location>
</feature>
<feature type="region of interest" description="Disordered" evidence="9">
    <location>
        <begin position="466"/>
        <end position="501"/>
    </location>
</feature>